<comment type="caution">
    <text evidence="3">The sequence shown here is derived from an EMBL/GenBank/DDBJ whole genome shotgun (WGS) entry which is preliminary data.</text>
</comment>
<accession>A0A4Y2UWA3</accession>
<keyword evidence="1" id="KW-0812">Transmembrane</keyword>
<evidence type="ECO:0000256" key="2">
    <source>
        <dbReference type="SAM" id="SignalP"/>
    </source>
</evidence>
<evidence type="ECO:0000256" key="1">
    <source>
        <dbReference type="SAM" id="Phobius"/>
    </source>
</evidence>
<reference evidence="3 4" key="1">
    <citation type="journal article" date="2019" name="Sci. Rep.">
        <title>Orb-weaving spider Araneus ventricosus genome elucidates the spidroin gene catalogue.</title>
        <authorList>
            <person name="Kono N."/>
            <person name="Nakamura H."/>
            <person name="Ohtoshi R."/>
            <person name="Moran D.A.P."/>
            <person name="Shinohara A."/>
            <person name="Yoshida Y."/>
            <person name="Fujiwara M."/>
            <person name="Mori M."/>
            <person name="Tomita M."/>
            <person name="Arakawa K."/>
        </authorList>
    </citation>
    <scope>NUCLEOTIDE SEQUENCE [LARGE SCALE GENOMIC DNA]</scope>
</reference>
<feature type="chain" id="PRO_5021337595" evidence="2">
    <location>
        <begin position="21"/>
        <end position="117"/>
    </location>
</feature>
<feature type="transmembrane region" description="Helical" evidence="1">
    <location>
        <begin position="44"/>
        <end position="72"/>
    </location>
</feature>
<proteinExistence type="predicted"/>
<keyword evidence="1" id="KW-1133">Transmembrane helix</keyword>
<evidence type="ECO:0000313" key="4">
    <source>
        <dbReference type="Proteomes" id="UP000499080"/>
    </source>
</evidence>
<dbReference type="Proteomes" id="UP000499080">
    <property type="component" value="Unassembled WGS sequence"/>
</dbReference>
<organism evidence="3 4">
    <name type="scientific">Araneus ventricosus</name>
    <name type="common">Orbweaver spider</name>
    <name type="synonym">Epeira ventricosa</name>
    <dbReference type="NCBI Taxonomy" id="182803"/>
    <lineage>
        <taxon>Eukaryota</taxon>
        <taxon>Metazoa</taxon>
        <taxon>Ecdysozoa</taxon>
        <taxon>Arthropoda</taxon>
        <taxon>Chelicerata</taxon>
        <taxon>Arachnida</taxon>
        <taxon>Araneae</taxon>
        <taxon>Araneomorphae</taxon>
        <taxon>Entelegynae</taxon>
        <taxon>Araneoidea</taxon>
        <taxon>Araneidae</taxon>
        <taxon>Araneus</taxon>
    </lineage>
</organism>
<feature type="transmembrane region" description="Helical" evidence="1">
    <location>
        <begin position="84"/>
        <end position="106"/>
    </location>
</feature>
<dbReference type="AlphaFoldDB" id="A0A4Y2UWA3"/>
<evidence type="ECO:0000313" key="3">
    <source>
        <dbReference type="EMBL" id="GBO16522.1"/>
    </source>
</evidence>
<keyword evidence="4" id="KW-1185">Reference proteome</keyword>
<keyword evidence="1" id="KW-0472">Membrane</keyword>
<sequence length="117" mass="13100">MGKNMVWHFLLSLDFSSSNALSDLELSSLDQHAVPCLTELALFFWQPIVSAYCSLSSELFLFCGLLFQWAVLCLTRLAAFRQLIVFNAVSYLTGCYSANIVLGVLFDDMAKEENTVD</sequence>
<dbReference type="EMBL" id="BGPR01040411">
    <property type="protein sequence ID" value="GBO16522.1"/>
    <property type="molecule type" value="Genomic_DNA"/>
</dbReference>
<name>A0A4Y2UWA3_ARAVE</name>
<protein>
    <submittedName>
        <fullName evidence="3">Uncharacterized protein</fullName>
    </submittedName>
</protein>
<keyword evidence="2" id="KW-0732">Signal</keyword>
<feature type="signal peptide" evidence="2">
    <location>
        <begin position="1"/>
        <end position="20"/>
    </location>
</feature>
<gene>
    <name evidence="3" type="ORF">AVEN_88647_1</name>
</gene>